<comment type="caution">
    <text evidence="2">The sequence shown here is derived from an EMBL/GenBank/DDBJ whole genome shotgun (WGS) entry which is preliminary data.</text>
</comment>
<accession>A0A8J8Q2W7</accession>
<reference evidence="2" key="1">
    <citation type="submission" date="2017-11" db="EMBL/GenBank/DDBJ databases">
        <authorList>
            <person name="Kajale S.C."/>
            <person name="Sharma A."/>
        </authorList>
    </citation>
    <scope>NUCLEOTIDE SEQUENCE</scope>
    <source>
        <strain evidence="2">LS1_42</strain>
    </source>
</reference>
<dbReference type="AlphaFoldDB" id="A0A8J8Q2W7"/>
<protein>
    <submittedName>
        <fullName evidence="2">Uncharacterized protein</fullName>
    </submittedName>
</protein>
<dbReference type="Proteomes" id="UP000766904">
    <property type="component" value="Unassembled WGS sequence"/>
</dbReference>
<dbReference type="EMBL" id="PHNJ01000009">
    <property type="protein sequence ID" value="TYL37543.1"/>
    <property type="molecule type" value="Genomic_DNA"/>
</dbReference>
<sequence>MCRLPSVLRRSLARNDVSTAVGRPSDPGSVATEYTAGQNDSKIGRSISDVTSGSGRNFATDVSLTSVRQ</sequence>
<evidence type="ECO:0000256" key="1">
    <source>
        <dbReference type="SAM" id="MobiDB-lite"/>
    </source>
</evidence>
<feature type="region of interest" description="Disordered" evidence="1">
    <location>
        <begin position="18"/>
        <end position="69"/>
    </location>
</feature>
<feature type="compositionally biased region" description="Polar residues" evidence="1">
    <location>
        <begin position="48"/>
        <end position="69"/>
    </location>
</feature>
<evidence type="ECO:0000313" key="3">
    <source>
        <dbReference type="Proteomes" id="UP000766904"/>
    </source>
</evidence>
<keyword evidence="3" id="KW-1185">Reference proteome</keyword>
<name>A0A8J8Q2W7_9EURY</name>
<gene>
    <name evidence="2" type="ORF">CV102_16375</name>
</gene>
<organism evidence="2 3">
    <name type="scientific">Natronococcus pandeyae</name>
    <dbReference type="NCBI Taxonomy" id="2055836"/>
    <lineage>
        <taxon>Archaea</taxon>
        <taxon>Methanobacteriati</taxon>
        <taxon>Methanobacteriota</taxon>
        <taxon>Stenosarchaea group</taxon>
        <taxon>Halobacteria</taxon>
        <taxon>Halobacteriales</taxon>
        <taxon>Natrialbaceae</taxon>
        <taxon>Natronococcus</taxon>
    </lineage>
</organism>
<evidence type="ECO:0000313" key="2">
    <source>
        <dbReference type="EMBL" id="TYL37543.1"/>
    </source>
</evidence>
<proteinExistence type="predicted"/>